<protein>
    <submittedName>
        <fullName evidence="1">Uncharacterized protein</fullName>
    </submittedName>
</protein>
<name>A0A2P2MY55_RHIMU</name>
<accession>A0A2P2MY55</accession>
<reference evidence="1" key="1">
    <citation type="submission" date="2018-02" db="EMBL/GenBank/DDBJ databases">
        <title>Rhizophora mucronata_Transcriptome.</title>
        <authorList>
            <person name="Meera S.P."/>
            <person name="Sreeshan A."/>
            <person name="Augustine A."/>
        </authorList>
    </citation>
    <scope>NUCLEOTIDE SEQUENCE</scope>
    <source>
        <tissue evidence="1">Leaf</tissue>
    </source>
</reference>
<evidence type="ECO:0000313" key="1">
    <source>
        <dbReference type="EMBL" id="MBX35146.1"/>
    </source>
</evidence>
<sequence>MLLSSAGVLKALLQEFRKN</sequence>
<proteinExistence type="predicted"/>
<dbReference type="EMBL" id="GGEC01054662">
    <property type="protein sequence ID" value="MBX35146.1"/>
    <property type="molecule type" value="Transcribed_RNA"/>
</dbReference>
<dbReference type="AlphaFoldDB" id="A0A2P2MY55"/>
<organism evidence="1">
    <name type="scientific">Rhizophora mucronata</name>
    <name type="common">Asiatic mangrove</name>
    <dbReference type="NCBI Taxonomy" id="61149"/>
    <lineage>
        <taxon>Eukaryota</taxon>
        <taxon>Viridiplantae</taxon>
        <taxon>Streptophyta</taxon>
        <taxon>Embryophyta</taxon>
        <taxon>Tracheophyta</taxon>
        <taxon>Spermatophyta</taxon>
        <taxon>Magnoliopsida</taxon>
        <taxon>eudicotyledons</taxon>
        <taxon>Gunneridae</taxon>
        <taxon>Pentapetalae</taxon>
        <taxon>rosids</taxon>
        <taxon>fabids</taxon>
        <taxon>Malpighiales</taxon>
        <taxon>Rhizophoraceae</taxon>
        <taxon>Rhizophora</taxon>
    </lineage>
</organism>